<feature type="domain" description="Transposase IS4-like" evidence="1">
    <location>
        <begin position="168"/>
        <end position="462"/>
    </location>
</feature>
<dbReference type="GO" id="GO:0006313">
    <property type="term" value="P:DNA transposition"/>
    <property type="evidence" value="ECO:0007669"/>
    <property type="project" value="InterPro"/>
</dbReference>
<dbReference type="Pfam" id="PF01609">
    <property type="entry name" value="DDE_Tnp_1"/>
    <property type="match status" value="1"/>
</dbReference>
<dbReference type="NCBIfam" id="NF033559">
    <property type="entry name" value="transpos_IS1634"/>
    <property type="match status" value="1"/>
</dbReference>
<sequence>MYIERTTRKTATKTHECFMLRESYRENGKIRKRTIANISHLSAVEIDALKAALRYKQPAVPLSEMSMQTGKIVGSLMVVREIAKKLGIDFALGSSRKAALCLWLIFARLVEQGSRLSSVRLAERHDCSLLGLKSFDENDLYDALTWVSEEQETIQQALFKTRYGDKEPRLFLYDVTSSYLEGMDNQLSWWGYNRDGKKGKKQIVFGLLTDELGEPIAVEVFKGNTADPATFVELVTGFGKRFGVSEVIFVGDRGMIKKLGIEALQQENFKYITGITTAQIKTLLKEGIIQLNLFDSELHEVTDGDLRYVFRKNPIRAVEVSGARNDKLARLRDLAQRETQYLTEHAKATEEKAVERVESMAEKLKLQALVKIEAASRQIKVSVDEKLWQEASQLDGCYVLKTDVPATELDVNSIHARYKDLAKVERGFRTIKTGLLEVRPIWLRDEAKTKGHVFICMLAYMISRELKTLTTGEETVQDLIADLNMVTELKITVGKETIVSLPRPPDKAALIAAQLGITF</sequence>
<dbReference type="InterPro" id="IPR047654">
    <property type="entry name" value="IS1634_transpos"/>
</dbReference>
<name>A0A0P8A6Q8_9EURY</name>
<dbReference type="SUPFAM" id="SSF53098">
    <property type="entry name" value="Ribonuclease H-like"/>
    <property type="match status" value="1"/>
</dbReference>
<dbReference type="InterPro" id="IPR012337">
    <property type="entry name" value="RNaseH-like_sf"/>
</dbReference>
<dbReference type="AlphaFoldDB" id="A0A0P8A6Q8"/>
<dbReference type="PANTHER" id="PTHR34614:SF2">
    <property type="entry name" value="TRANSPOSASE IS4-LIKE DOMAIN-CONTAINING PROTEIN"/>
    <property type="match status" value="1"/>
</dbReference>
<proteinExistence type="predicted"/>
<dbReference type="EMBL" id="LKCM01000246">
    <property type="protein sequence ID" value="KPQ42269.1"/>
    <property type="molecule type" value="Genomic_DNA"/>
</dbReference>
<gene>
    <name evidence="2" type="ORF">MPEBLZ_03176</name>
</gene>
<reference evidence="2 3" key="1">
    <citation type="submission" date="2015-09" db="EMBL/GenBank/DDBJ databases">
        <title>A metagenomics-based metabolic model of nitrate-dependent anaerobic oxidation of methane by Methanoperedens-like archaea.</title>
        <authorList>
            <person name="Arshad A."/>
            <person name="Speth D.R."/>
            <person name="De Graaf R.M."/>
            <person name="Op Den Camp H.J."/>
            <person name="Jetten M.S."/>
            <person name="Welte C.U."/>
        </authorList>
    </citation>
    <scope>NUCLEOTIDE SEQUENCE [LARGE SCALE GENOMIC DNA]</scope>
</reference>
<dbReference type="Proteomes" id="UP000050360">
    <property type="component" value="Unassembled WGS sequence"/>
</dbReference>
<dbReference type="InterPro" id="IPR002559">
    <property type="entry name" value="Transposase_11"/>
</dbReference>
<evidence type="ECO:0000313" key="3">
    <source>
        <dbReference type="Proteomes" id="UP000050360"/>
    </source>
</evidence>
<comment type="caution">
    <text evidence="2">The sequence shown here is derived from an EMBL/GenBank/DDBJ whole genome shotgun (WGS) entry which is preliminary data.</text>
</comment>
<dbReference type="PANTHER" id="PTHR34614">
    <property type="match status" value="1"/>
</dbReference>
<evidence type="ECO:0000259" key="1">
    <source>
        <dbReference type="Pfam" id="PF01609"/>
    </source>
</evidence>
<organism evidence="2 3">
    <name type="scientific">Candidatus Methanoperedens nitratireducens</name>
    <dbReference type="NCBI Taxonomy" id="1392998"/>
    <lineage>
        <taxon>Archaea</taxon>
        <taxon>Methanobacteriati</taxon>
        <taxon>Methanobacteriota</taxon>
        <taxon>Stenosarchaea group</taxon>
        <taxon>Methanomicrobia</taxon>
        <taxon>Methanosarcinales</taxon>
        <taxon>ANME-2 cluster</taxon>
        <taxon>Candidatus Methanoperedentaceae</taxon>
        <taxon>Candidatus Methanoperedens</taxon>
    </lineage>
</organism>
<evidence type="ECO:0000313" key="2">
    <source>
        <dbReference type="EMBL" id="KPQ42269.1"/>
    </source>
</evidence>
<protein>
    <submittedName>
        <fullName evidence="2">Transposase</fullName>
    </submittedName>
</protein>
<dbReference type="GO" id="GO:0003677">
    <property type="term" value="F:DNA binding"/>
    <property type="evidence" value="ECO:0007669"/>
    <property type="project" value="InterPro"/>
</dbReference>
<dbReference type="GO" id="GO:0004803">
    <property type="term" value="F:transposase activity"/>
    <property type="evidence" value="ECO:0007669"/>
    <property type="project" value="InterPro"/>
</dbReference>
<dbReference type="PATRIC" id="fig|1719120.3.peg.3454"/>
<accession>A0A0P8A6Q8</accession>